<gene>
    <name evidence="7" type="ORF">TMPK1_30410</name>
</gene>
<accession>A0A8S8XDP2</accession>
<dbReference type="SUPFAM" id="SSF58104">
    <property type="entry name" value="Methyl-accepting chemotaxis protein (MCP) signaling domain"/>
    <property type="match status" value="1"/>
</dbReference>
<dbReference type="PROSITE" id="PS50885">
    <property type="entry name" value="HAMP"/>
    <property type="match status" value="1"/>
</dbReference>
<evidence type="ECO:0000256" key="1">
    <source>
        <dbReference type="ARBA" id="ARBA00023224"/>
    </source>
</evidence>
<comment type="similarity">
    <text evidence="2">Belongs to the methyl-accepting chemotaxis (MCP) protein family.</text>
</comment>
<dbReference type="EMBL" id="BOPV01000001">
    <property type="protein sequence ID" value="GIL40804.1"/>
    <property type="molecule type" value="Genomic_DNA"/>
</dbReference>
<dbReference type="InterPro" id="IPR003660">
    <property type="entry name" value="HAMP_dom"/>
</dbReference>
<reference evidence="7" key="1">
    <citation type="submission" date="2021-02" db="EMBL/GenBank/DDBJ databases">
        <title>Genome sequence of Rhodospirillales sp. strain TMPK1 isolated from soil.</title>
        <authorList>
            <person name="Nakai R."/>
            <person name="Kusada H."/>
            <person name="Tamaki H."/>
        </authorList>
    </citation>
    <scope>NUCLEOTIDE SEQUENCE</scope>
    <source>
        <strain evidence="7">TMPK1</strain>
    </source>
</reference>
<evidence type="ECO:0000259" key="5">
    <source>
        <dbReference type="PROSITE" id="PS50111"/>
    </source>
</evidence>
<comment type="caution">
    <text evidence="7">The sequence shown here is derived from an EMBL/GenBank/DDBJ whole genome shotgun (WGS) entry which is preliminary data.</text>
</comment>
<keyword evidence="4" id="KW-0812">Transmembrane</keyword>
<feature type="transmembrane region" description="Helical" evidence="4">
    <location>
        <begin position="320"/>
        <end position="345"/>
    </location>
</feature>
<keyword evidence="4" id="KW-1133">Transmembrane helix</keyword>
<dbReference type="Gene3D" id="6.10.340.10">
    <property type="match status" value="1"/>
</dbReference>
<dbReference type="GO" id="GO:0016020">
    <property type="term" value="C:membrane"/>
    <property type="evidence" value="ECO:0007669"/>
    <property type="project" value="InterPro"/>
</dbReference>
<dbReference type="PROSITE" id="PS50111">
    <property type="entry name" value="CHEMOTAXIS_TRANSDUC_2"/>
    <property type="match status" value="1"/>
</dbReference>
<keyword evidence="8" id="KW-1185">Reference proteome</keyword>
<dbReference type="InterPro" id="IPR004089">
    <property type="entry name" value="MCPsignal_dom"/>
</dbReference>
<dbReference type="AlphaFoldDB" id="A0A8S8XDP2"/>
<feature type="domain" description="Methyl-accepting transducer" evidence="5">
    <location>
        <begin position="440"/>
        <end position="676"/>
    </location>
</feature>
<dbReference type="Gene3D" id="1.10.287.950">
    <property type="entry name" value="Methyl-accepting chemotaxis protein"/>
    <property type="match status" value="1"/>
</dbReference>
<evidence type="ECO:0000256" key="2">
    <source>
        <dbReference type="ARBA" id="ARBA00029447"/>
    </source>
</evidence>
<feature type="transmembrane region" description="Helical" evidence="4">
    <location>
        <begin position="12"/>
        <end position="33"/>
    </location>
</feature>
<keyword evidence="4" id="KW-0472">Membrane</keyword>
<evidence type="ECO:0000256" key="3">
    <source>
        <dbReference type="PROSITE-ProRule" id="PRU00284"/>
    </source>
</evidence>
<evidence type="ECO:0000259" key="6">
    <source>
        <dbReference type="PROSITE" id="PS50885"/>
    </source>
</evidence>
<name>A0A8S8XDP2_9PROT</name>
<keyword evidence="1 3" id="KW-0807">Transducer</keyword>
<dbReference type="SMART" id="SM00283">
    <property type="entry name" value="MA"/>
    <property type="match status" value="1"/>
</dbReference>
<evidence type="ECO:0000313" key="7">
    <source>
        <dbReference type="EMBL" id="GIL40804.1"/>
    </source>
</evidence>
<evidence type="ECO:0000256" key="4">
    <source>
        <dbReference type="SAM" id="Phobius"/>
    </source>
</evidence>
<dbReference type="GO" id="GO:0007165">
    <property type="term" value="P:signal transduction"/>
    <property type="evidence" value="ECO:0007669"/>
    <property type="project" value="UniProtKB-KW"/>
</dbReference>
<dbReference type="Proteomes" id="UP000681075">
    <property type="component" value="Unassembled WGS sequence"/>
</dbReference>
<feature type="domain" description="HAMP" evidence="6">
    <location>
        <begin position="347"/>
        <end position="400"/>
    </location>
</feature>
<organism evidence="7 8">
    <name type="scientific">Roseiterribacter gracilis</name>
    <dbReference type="NCBI Taxonomy" id="2812848"/>
    <lineage>
        <taxon>Bacteria</taxon>
        <taxon>Pseudomonadati</taxon>
        <taxon>Pseudomonadota</taxon>
        <taxon>Alphaproteobacteria</taxon>
        <taxon>Rhodospirillales</taxon>
        <taxon>Roseiterribacteraceae</taxon>
        <taxon>Roseiterribacter</taxon>
    </lineage>
</organism>
<protein>
    <submittedName>
        <fullName evidence="7">Methyl-accepting chemotaxis protein</fullName>
    </submittedName>
</protein>
<proteinExistence type="inferred from homology"/>
<dbReference type="PANTHER" id="PTHR32089">
    <property type="entry name" value="METHYL-ACCEPTING CHEMOTAXIS PROTEIN MCPB"/>
    <property type="match status" value="1"/>
</dbReference>
<evidence type="ECO:0000313" key="8">
    <source>
        <dbReference type="Proteomes" id="UP000681075"/>
    </source>
</evidence>
<dbReference type="Pfam" id="PF00015">
    <property type="entry name" value="MCPsignal"/>
    <property type="match status" value="1"/>
</dbReference>
<dbReference type="SMART" id="SM00304">
    <property type="entry name" value="HAMP"/>
    <property type="match status" value="1"/>
</dbReference>
<sequence>MGLHMNLRQSVATVLNAVFLVPTVLLVLALGLFTHDAWQKEAAARRVEALAAADRENFDAMQVIRVTRGEAVNAMMTQDDPTKVWAGVRQKDQDSFKRARAAIGAVDIPAKAAQLNKIDELWKTTEARGSDLEAETKKPKGQRNMKVVDAWYEAAGFTTDAMNDFSKLVAAQTRASDAVVGELTTVRQLTWSVRDQSGRECPIARPIVASGKKLTPEQRSTIDAFRGGTTSALNSIDEVLISPGLPDGLRQAAKGARDATAATNAARDAIYKKLDDSGTPPVSPTEFTAACNSPFDAQLLVAVRAMEAAKVRAAERSASALTSLIVASVGLLVAIVIALVTLRVVRRRVQVPLRSLIEAVRPMTANDYVHPVQQLPNGDEFAVMADTLETLRRGALTAAELNQQQMAAQKTELARAERVASLCGEFDRSVGAALQTLSGAADQLRTTATGMSGTASETSVQATTVAAAAEEASTNVQTVAAATEELSASIGEISRRVNQSATIATQAVSDARKTNEDVQGLTETASRIGDVIKLIQDIAGQTNLLALNATIEAARAGEHGKGFAVVASEVKSLAAQTAKATEDITVQIEAIQSASGVAATAIASIGSTIDQMSQITTTIASAVEEQGAATHEIARNVQEAARGTSDVSSTIVSVNQAAGETGHAAQQVLTASAELGQQADELRQRVTRFLEEIRAA</sequence>
<dbReference type="PANTHER" id="PTHR32089:SF112">
    <property type="entry name" value="LYSOZYME-LIKE PROTEIN-RELATED"/>
    <property type="match status" value="1"/>
</dbReference>